<name>A0A7X3FX49_9BURK</name>
<dbReference type="Gene3D" id="3.30.1380.10">
    <property type="match status" value="1"/>
</dbReference>
<dbReference type="CDD" id="cd00118">
    <property type="entry name" value="LysM"/>
    <property type="match status" value="1"/>
</dbReference>
<dbReference type="Proteomes" id="UP000443353">
    <property type="component" value="Unassembled WGS sequence"/>
</dbReference>
<evidence type="ECO:0000313" key="3">
    <source>
        <dbReference type="EMBL" id="MVW59661.1"/>
    </source>
</evidence>
<dbReference type="Gene3D" id="3.10.350.10">
    <property type="entry name" value="LysM domain"/>
    <property type="match status" value="1"/>
</dbReference>
<evidence type="ECO:0000259" key="2">
    <source>
        <dbReference type="PROSITE" id="PS51782"/>
    </source>
</evidence>
<dbReference type="SMART" id="SM00257">
    <property type="entry name" value="LysM"/>
    <property type="match status" value="1"/>
</dbReference>
<dbReference type="InterPro" id="IPR009045">
    <property type="entry name" value="Zn_M74/Hedgehog-like"/>
</dbReference>
<proteinExistence type="predicted"/>
<feature type="region of interest" description="Disordered" evidence="1">
    <location>
        <begin position="303"/>
        <end position="353"/>
    </location>
</feature>
<feature type="compositionally biased region" description="Pro residues" evidence="1">
    <location>
        <begin position="310"/>
        <end position="339"/>
    </location>
</feature>
<dbReference type="InterPro" id="IPR036779">
    <property type="entry name" value="LysM_dom_sf"/>
</dbReference>
<comment type="caution">
    <text evidence="3">The sequence shown here is derived from an EMBL/GenBank/DDBJ whole genome shotgun (WGS) entry which is preliminary data.</text>
</comment>
<dbReference type="Pfam" id="PF01476">
    <property type="entry name" value="LysM"/>
    <property type="match status" value="1"/>
</dbReference>
<gene>
    <name evidence="3" type="ORF">GPY61_06935</name>
</gene>
<reference evidence="3 4" key="1">
    <citation type="submission" date="2019-12" db="EMBL/GenBank/DDBJ databases">
        <authorList>
            <person name="Li C."/>
            <person name="Zhao J."/>
        </authorList>
    </citation>
    <scope>NUCLEOTIDE SEQUENCE [LARGE SCALE GENOMIC DNA]</scope>
    <source>
        <strain evidence="3 4">NEAU-DD11</strain>
    </source>
</reference>
<dbReference type="SUPFAM" id="SSF54106">
    <property type="entry name" value="LysM domain"/>
    <property type="match status" value="1"/>
</dbReference>
<protein>
    <submittedName>
        <fullName evidence="3">LysM peptidoglycan-binding domain-containing protein</fullName>
    </submittedName>
</protein>
<dbReference type="RefSeq" id="WP_160407818.1">
    <property type="nucleotide sequence ID" value="NZ_WSES01000002.1"/>
</dbReference>
<dbReference type="PROSITE" id="PS51782">
    <property type="entry name" value="LYSM"/>
    <property type="match status" value="1"/>
</dbReference>
<dbReference type="SUPFAM" id="SSF55166">
    <property type="entry name" value="Hedgehog/DD-peptidase"/>
    <property type="match status" value="1"/>
</dbReference>
<sequence length="547" mass="59436">MFVRATYYREKKTVHYFDENGEETLYIGGSFAWRTNNPGNMAKPGKRVVSTSIGYAQRTSNPKSLFLIFPDRATGDAERIRLLKEVYGDNSIASMIEAYAPRNENDTDGYIATVSKATGVDKSTRLDALTDDQFKKLTAAMAKHEGWISGKIVPLGKPKTAELRDKLQQPLAGQPVALRGGKQEITVKTDAGGALPLLYPKLFEDKLSLYLDYVGDKIGDLLDTGTGYACTFIAPYFAMQSNAEVHETKARTAPLIHIVKGGETLGTIAAKYPGVTVDALVAANGLKDRNRIFARQHLRIPGKAAATAPAPKPASPPKPAAAPAKPAPKPQPKPRPSPAPAVQVDRQRTDKNHPITVLSSPQLEASGKQWCGRFLGNNTLAGLNADFRPKATRFIAALKAAGVGVKVNAVFRPIERSYLMYWSFMICRGTDPTTVPPWPNVAIDWTHRGSDGKPDLAAAKQAAEDMCKGYGIKPHSKSQKVGRPKRSRHNFGGALDMNLSAYVGKSVKDADGKDVKVKGFSTLVDIGATYGVLYYPQEDMHWSDTGH</sequence>
<feature type="domain" description="LysM" evidence="2">
    <location>
        <begin position="255"/>
        <end position="300"/>
    </location>
</feature>
<dbReference type="EMBL" id="WSES01000002">
    <property type="protein sequence ID" value="MVW59661.1"/>
    <property type="molecule type" value="Genomic_DNA"/>
</dbReference>
<evidence type="ECO:0000313" key="4">
    <source>
        <dbReference type="Proteomes" id="UP000443353"/>
    </source>
</evidence>
<organism evidence="3 4">
    <name type="scientific">Massilia cellulosiltytica</name>
    <dbReference type="NCBI Taxonomy" id="2683234"/>
    <lineage>
        <taxon>Bacteria</taxon>
        <taxon>Pseudomonadati</taxon>
        <taxon>Pseudomonadota</taxon>
        <taxon>Betaproteobacteria</taxon>
        <taxon>Burkholderiales</taxon>
        <taxon>Oxalobacteraceae</taxon>
        <taxon>Telluria group</taxon>
        <taxon>Massilia</taxon>
    </lineage>
</organism>
<dbReference type="AlphaFoldDB" id="A0A7X3FX49"/>
<accession>A0A7X3FX49</accession>
<keyword evidence="4" id="KW-1185">Reference proteome</keyword>
<dbReference type="InterPro" id="IPR018392">
    <property type="entry name" value="LysM"/>
</dbReference>
<evidence type="ECO:0000256" key="1">
    <source>
        <dbReference type="SAM" id="MobiDB-lite"/>
    </source>
</evidence>